<name>A0ABR2NQE9_9ROSI</name>
<comment type="caution">
    <text evidence="2">The sequence shown here is derived from an EMBL/GenBank/DDBJ whole genome shotgun (WGS) entry which is preliminary data.</text>
</comment>
<keyword evidence="3" id="KW-1185">Reference proteome</keyword>
<reference evidence="2 3" key="1">
    <citation type="journal article" date="2024" name="G3 (Bethesda)">
        <title>Genome assembly of Hibiscus sabdariffa L. provides insights into metabolisms of medicinal natural products.</title>
        <authorList>
            <person name="Kim T."/>
        </authorList>
    </citation>
    <scope>NUCLEOTIDE SEQUENCE [LARGE SCALE GENOMIC DNA]</scope>
    <source>
        <strain evidence="2">TK-2024</strain>
        <tissue evidence="2">Old leaves</tissue>
    </source>
</reference>
<evidence type="ECO:0000313" key="3">
    <source>
        <dbReference type="Proteomes" id="UP001396334"/>
    </source>
</evidence>
<proteinExistence type="predicted"/>
<evidence type="ECO:0000256" key="1">
    <source>
        <dbReference type="SAM" id="MobiDB-lite"/>
    </source>
</evidence>
<organism evidence="2 3">
    <name type="scientific">Hibiscus sabdariffa</name>
    <name type="common">roselle</name>
    <dbReference type="NCBI Taxonomy" id="183260"/>
    <lineage>
        <taxon>Eukaryota</taxon>
        <taxon>Viridiplantae</taxon>
        <taxon>Streptophyta</taxon>
        <taxon>Embryophyta</taxon>
        <taxon>Tracheophyta</taxon>
        <taxon>Spermatophyta</taxon>
        <taxon>Magnoliopsida</taxon>
        <taxon>eudicotyledons</taxon>
        <taxon>Gunneridae</taxon>
        <taxon>Pentapetalae</taxon>
        <taxon>rosids</taxon>
        <taxon>malvids</taxon>
        <taxon>Malvales</taxon>
        <taxon>Malvaceae</taxon>
        <taxon>Malvoideae</taxon>
        <taxon>Hibiscus</taxon>
    </lineage>
</organism>
<sequence length="100" mass="11759">MTLIEDHYCHYRKKESKHNPHTNQKVKTTIPKGLPNSDFESWEAKSMAMQDKIEGVLSTVRRKRRTKKEAWRVCFARKRVMNTLMILDRRTNGEEGLIGA</sequence>
<protein>
    <submittedName>
        <fullName evidence="2">Uncharacterized protein</fullName>
    </submittedName>
</protein>
<accession>A0ABR2NQE9</accession>
<feature type="region of interest" description="Disordered" evidence="1">
    <location>
        <begin position="14"/>
        <end position="33"/>
    </location>
</feature>
<dbReference type="EMBL" id="JBBPBN010000113">
    <property type="protein sequence ID" value="KAK8978396.1"/>
    <property type="molecule type" value="Genomic_DNA"/>
</dbReference>
<dbReference type="Proteomes" id="UP001396334">
    <property type="component" value="Unassembled WGS sequence"/>
</dbReference>
<gene>
    <name evidence="2" type="ORF">V6N11_028399</name>
</gene>
<evidence type="ECO:0000313" key="2">
    <source>
        <dbReference type="EMBL" id="KAK8978396.1"/>
    </source>
</evidence>